<evidence type="ECO:0000259" key="4">
    <source>
        <dbReference type="Pfam" id="PF11997"/>
    </source>
</evidence>
<reference evidence="5 6" key="1">
    <citation type="submission" date="2019-01" db="EMBL/GenBank/DDBJ databases">
        <title>Novel species of Cellulomonas.</title>
        <authorList>
            <person name="Liu Q."/>
            <person name="Xin Y.-H."/>
        </authorList>
    </citation>
    <scope>NUCLEOTIDE SEQUENCE [LARGE SCALE GENOMIC DNA]</scope>
    <source>
        <strain evidence="5 6">HLT2-17</strain>
    </source>
</reference>
<feature type="domain" description="DUF3492" evidence="4">
    <location>
        <begin position="71"/>
        <end position="349"/>
    </location>
</feature>
<organism evidence="5 6">
    <name type="scientific">Pengzhenrongella frigida</name>
    <dbReference type="NCBI Taxonomy" id="1259133"/>
    <lineage>
        <taxon>Bacteria</taxon>
        <taxon>Bacillati</taxon>
        <taxon>Actinomycetota</taxon>
        <taxon>Actinomycetes</taxon>
        <taxon>Micrococcales</taxon>
        <taxon>Pengzhenrongella</taxon>
    </lineage>
</organism>
<evidence type="ECO:0000313" key="5">
    <source>
        <dbReference type="EMBL" id="RYV49826.1"/>
    </source>
</evidence>
<dbReference type="InterPro" id="IPR022622">
    <property type="entry name" value="DUF3492"/>
</dbReference>
<evidence type="ECO:0000256" key="2">
    <source>
        <dbReference type="SAM" id="MobiDB-lite"/>
    </source>
</evidence>
<dbReference type="PANTHER" id="PTHR12526">
    <property type="entry name" value="GLYCOSYLTRANSFERASE"/>
    <property type="match status" value="1"/>
</dbReference>
<dbReference type="PANTHER" id="PTHR12526:SF608">
    <property type="entry name" value="PELF"/>
    <property type="match status" value="1"/>
</dbReference>
<dbReference type="OrthoDB" id="9801573at2"/>
<feature type="region of interest" description="Disordered" evidence="2">
    <location>
        <begin position="607"/>
        <end position="628"/>
    </location>
</feature>
<evidence type="ECO:0000256" key="1">
    <source>
        <dbReference type="ARBA" id="ARBA00022679"/>
    </source>
</evidence>
<name>A0A4Q5MW57_9MICO</name>
<proteinExistence type="predicted"/>
<feature type="compositionally biased region" description="Basic and acidic residues" evidence="2">
    <location>
        <begin position="609"/>
        <end position="619"/>
    </location>
</feature>
<accession>A0A4Q5MW57</accession>
<sequence length="641" mass="70359">MGDGAALVVVALTSILAFLALSLGFGQSRSPGRTPQDRSDQVEPARPVLAASTVVPAGVKILPASSYADVDVAIVMESTYPYLKGGVSAVVHDIVMGNQDLTFGIIHITWDSSSPHEDLYGMPANVRWVRPVYLSMAEHHADFVSLRPSDLNMSGPERKALATRLFDAIEAVLAGDMDPMWALYDDGMNPRTRTFPLWAVLGSKEFMVAARDRLPGLGIPLTEMFWLLREFFSLACAVLGGDIPKAGVYHAHTTGYASLIGAAAARQNGTKFLLTEHNLYVRDTVNTRLGRSMALRLTARDWREFDVPPLDRAWMAWWTEIGQFCYPSAETVTYLYPGAISEAADLGAPIERSVVIPNGMIVREFEDVAAQRELVRKRIQADPDHTWRLVYIARVVPIKGLADLISSLALLIDRGITNFHLDVLGPTEHTPDYYRMCREKARTLRIEDYLTFRGTVQVRELLGDYDLLVLSSYNEGQPIVVLEAMAAGIPTVGTEVGGMAQLIGDPLTTPGGRTWGASGLLVQAGDEVEMADALQTMMRAPDMYERFAENARGRLAGFFQLEDAMGAYNRLYRELGGLPIEPLEVDPSAVEPLVTAARMTAPLVTGSFAERHPAEDRTGLESSGFPDLDDLIFGDGRRSRR</sequence>
<evidence type="ECO:0000259" key="3">
    <source>
        <dbReference type="Pfam" id="PF00534"/>
    </source>
</evidence>
<dbReference type="InterPro" id="IPR001296">
    <property type="entry name" value="Glyco_trans_1"/>
</dbReference>
<protein>
    <submittedName>
        <fullName evidence="5">DUF3492 domain-containing protein</fullName>
    </submittedName>
</protein>
<dbReference type="Gene3D" id="3.40.50.2000">
    <property type="entry name" value="Glycogen Phosphorylase B"/>
    <property type="match status" value="2"/>
</dbReference>
<keyword evidence="1" id="KW-0808">Transferase</keyword>
<dbReference type="Pfam" id="PF00534">
    <property type="entry name" value="Glycos_transf_1"/>
    <property type="match status" value="1"/>
</dbReference>
<dbReference type="Proteomes" id="UP000293764">
    <property type="component" value="Unassembled WGS sequence"/>
</dbReference>
<dbReference type="AlphaFoldDB" id="A0A4Q5MW57"/>
<evidence type="ECO:0000313" key="6">
    <source>
        <dbReference type="Proteomes" id="UP000293764"/>
    </source>
</evidence>
<gene>
    <name evidence="5" type="ORF">EUA98_16810</name>
</gene>
<dbReference type="EMBL" id="SDWW01000051">
    <property type="protein sequence ID" value="RYV49826.1"/>
    <property type="molecule type" value="Genomic_DNA"/>
</dbReference>
<dbReference type="InterPro" id="IPR047691">
    <property type="entry name" value="PelF-like"/>
</dbReference>
<dbReference type="SUPFAM" id="SSF53756">
    <property type="entry name" value="UDP-Glycosyltransferase/glycogen phosphorylase"/>
    <property type="match status" value="1"/>
</dbReference>
<comment type="caution">
    <text evidence="5">The sequence shown here is derived from an EMBL/GenBank/DDBJ whole genome shotgun (WGS) entry which is preliminary data.</text>
</comment>
<dbReference type="Pfam" id="PF11997">
    <property type="entry name" value="DUF3492"/>
    <property type="match status" value="1"/>
</dbReference>
<keyword evidence="6" id="KW-1185">Reference proteome</keyword>
<dbReference type="NCBIfam" id="NF038011">
    <property type="entry name" value="PelF"/>
    <property type="match status" value="1"/>
</dbReference>
<feature type="domain" description="Glycosyl transferase family 1" evidence="3">
    <location>
        <begin position="381"/>
        <end position="553"/>
    </location>
</feature>